<evidence type="ECO:0000313" key="2">
    <source>
        <dbReference type="EMBL" id="MBA5726254.1"/>
    </source>
</evidence>
<evidence type="ECO:0000256" key="1">
    <source>
        <dbReference type="SAM" id="MobiDB-lite"/>
    </source>
</evidence>
<feature type="region of interest" description="Disordered" evidence="1">
    <location>
        <begin position="19"/>
        <end position="38"/>
    </location>
</feature>
<organism evidence="2 3">
    <name type="scientific">Bombella favorum</name>
    <dbReference type="NCBI Taxonomy" id="2039164"/>
    <lineage>
        <taxon>Bacteria</taxon>
        <taxon>Pseudomonadati</taxon>
        <taxon>Pseudomonadota</taxon>
        <taxon>Alphaproteobacteria</taxon>
        <taxon>Acetobacterales</taxon>
        <taxon>Acetobacteraceae</taxon>
        <taxon>Bombella</taxon>
    </lineage>
</organism>
<evidence type="ECO:0000313" key="3">
    <source>
        <dbReference type="Proteomes" id="UP001516390"/>
    </source>
</evidence>
<gene>
    <name evidence="2" type="ORF">CPA57_08240</name>
</gene>
<protein>
    <submittedName>
        <fullName evidence="2">Uncharacterized protein</fullName>
    </submittedName>
</protein>
<feature type="compositionally biased region" description="Polar residues" evidence="1">
    <location>
        <begin position="19"/>
        <end position="31"/>
    </location>
</feature>
<keyword evidence="3" id="KW-1185">Reference proteome</keyword>
<name>A0ABR5ZPQ7_9PROT</name>
<comment type="caution">
    <text evidence="2">The sequence shown here is derived from an EMBL/GenBank/DDBJ whole genome shotgun (WGS) entry which is preliminary data.</text>
</comment>
<reference evidence="2 3" key="1">
    <citation type="submission" date="2017-09" db="EMBL/GenBank/DDBJ databases">
        <authorList>
            <person name="Jakob F."/>
        </authorList>
    </citation>
    <scope>NUCLEOTIDE SEQUENCE [LARGE SCALE GENOMIC DNA]</scope>
    <source>
        <strain evidence="2 3">TMW 2.1880</strain>
    </source>
</reference>
<dbReference type="Proteomes" id="UP001516390">
    <property type="component" value="Unassembled WGS sequence"/>
</dbReference>
<proteinExistence type="predicted"/>
<dbReference type="EMBL" id="NWUS01000003">
    <property type="protein sequence ID" value="MBA5726254.1"/>
    <property type="molecule type" value="Genomic_DNA"/>
</dbReference>
<sequence length="266" mass="27006">MADLDKLFSTSFASLVSASGSGDGTGTQLSPSEVVEGGPLTSLDTDFLRMGDDTESQAATVLGGQDTVSAAGDGTQLSLGGTLSFLGGVGSGTRSVGDNATIFGTANSVYHYARQGSAGQSVFETDHQSNALNPDNILFDASASHQSLQAFAGIGDTINGGTASDTITVNNTVTGGVDAGATLSGGSGSANLFQFLNNKGGHYTISDFGKAAGNKVGLKATDEQIGQMLENQTVKGGNTTIDLPNDQGQITFLDQGQLQPKDFQKF</sequence>
<accession>A0ABR5ZPQ7</accession>